<accession>A0ABU6J0J6</accession>
<evidence type="ECO:0000256" key="1">
    <source>
        <dbReference type="SAM" id="MobiDB-lite"/>
    </source>
</evidence>
<proteinExistence type="predicted"/>
<feature type="compositionally biased region" description="Basic and acidic residues" evidence="1">
    <location>
        <begin position="148"/>
        <end position="157"/>
    </location>
</feature>
<keyword evidence="3" id="KW-1185">Reference proteome</keyword>
<feature type="region of interest" description="Disordered" evidence="1">
    <location>
        <begin position="51"/>
        <end position="157"/>
    </location>
</feature>
<sequence>MKVCPVCESALFDDMETCFGCLYRFGSDPALEAARASTAVLWPHTREAGASCSPVCCPETPSASGGAGGGDAGGGGRFGGADGTGGAHSAGDGGRDDGGDDGGGGDDGRDTREMVVPGWRLRVRAEGPLGQAGALTIEIEPAPGGAGSHERQGELRA</sequence>
<feature type="compositionally biased region" description="Gly residues" evidence="1">
    <location>
        <begin position="65"/>
        <end position="92"/>
    </location>
</feature>
<evidence type="ECO:0000313" key="3">
    <source>
        <dbReference type="Proteomes" id="UP001343724"/>
    </source>
</evidence>
<reference evidence="2 3" key="1">
    <citation type="submission" date="2024-01" db="EMBL/GenBank/DDBJ databases">
        <title>novel species in genus Adlercreutzia.</title>
        <authorList>
            <person name="Liu X."/>
        </authorList>
    </citation>
    <scope>NUCLEOTIDE SEQUENCE [LARGE SCALE GENOMIC DNA]</scope>
    <source>
        <strain evidence="2 3">R22</strain>
    </source>
</reference>
<protein>
    <submittedName>
        <fullName evidence="2">Uncharacterized protein</fullName>
    </submittedName>
</protein>
<name>A0ABU6J0J6_9ACTN</name>
<comment type="caution">
    <text evidence="2">The sequence shown here is derived from an EMBL/GenBank/DDBJ whole genome shotgun (WGS) entry which is preliminary data.</text>
</comment>
<gene>
    <name evidence="2" type="ORF">VJ920_08610</name>
</gene>
<organism evidence="2 3">
    <name type="scientific">Adlercreutzia shanghongiae</name>
    <dbReference type="NCBI Taxonomy" id="3111773"/>
    <lineage>
        <taxon>Bacteria</taxon>
        <taxon>Bacillati</taxon>
        <taxon>Actinomycetota</taxon>
        <taxon>Coriobacteriia</taxon>
        <taxon>Eggerthellales</taxon>
        <taxon>Eggerthellaceae</taxon>
        <taxon>Adlercreutzia</taxon>
    </lineage>
</organism>
<dbReference type="EMBL" id="JAYMFH010000012">
    <property type="protein sequence ID" value="MEC4295372.1"/>
    <property type="molecule type" value="Genomic_DNA"/>
</dbReference>
<dbReference type="Proteomes" id="UP001343724">
    <property type="component" value="Unassembled WGS sequence"/>
</dbReference>
<evidence type="ECO:0000313" key="2">
    <source>
        <dbReference type="EMBL" id="MEC4295372.1"/>
    </source>
</evidence>
<dbReference type="RefSeq" id="WP_326440409.1">
    <property type="nucleotide sequence ID" value="NZ_JAYMFH010000012.1"/>
</dbReference>